<dbReference type="CDD" id="cd07043">
    <property type="entry name" value="STAS_anti-anti-sigma_factors"/>
    <property type="match status" value="1"/>
</dbReference>
<dbReference type="Gene3D" id="3.30.750.24">
    <property type="entry name" value="STAS domain"/>
    <property type="match status" value="1"/>
</dbReference>
<dbReference type="Proteomes" id="UP000037939">
    <property type="component" value="Unassembled WGS sequence"/>
</dbReference>
<comment type="caution">
    <text evidence="4">The sequence shown here is derived from an EMBL/GenBank/DDBJ whole genome shotgun (WGS) entry which is preliminary data.</text>
</comment>
<dbReference type="InterPro" id="IPR036513">
    <property type="entry name" value="STAS_dom_sf"/>
</dbReference>
<proteinExistence type="inferred from homology"/>
<dbReference type="EMBL" id="LAQT01000012">
    <property type="protein sequence ID" value="KPC51893.1"/>
    <property type="molecule type" value="Genomic_DNA"/>
</dbReference>
<evidence type="ECO:0000259" key="3">
    <source>
        <dbReference type="PROSITE" id="PS50801"/>
    </source>
</evidence>
<evidence type="ECO:0000313" key="4">
    <source>
        <dbReference type="EMBL" id="KPC51893.1"/>
    </source>
</evidence>
<dbReference type="InterPro" id="IPR002645">
    <property type="entry name" value="STAS_dom"/>
</dbReference>
<dbReference type="RefSeq" id="WP_083459169.1">
    <property type="nucleotide sequence ID" value="NZ_LAQT01000012.1"/>
</dbReference>
<gene>
    <name evidence="4" type="ORF">WG78_14960</name>
</gene>
<reference evidence="4 5" key="1">
    <citation type="submission" date="2015-07" db="EMBL/GenBank/DDBJ databases">
        <title>Draft genome sequence of the Amantichitinum ursilacus IGB-41, a new chitin-degrading bacterium.</title>
        <authorList>
            <person name="Kirstahler P."/>
            <person name="Guenther M."/>
            <person name="Grumaz C."/>
            <person name="Rupp S."/>
            <person name="Zibek S."/>
            <person name="Sohn K."/>
        </authorList>
    </citation>
    <scope>NUCLEOTIDE SEQUENCE [LARGE SCALE GENOMIC DNA]</scope>
    <source>
        <strain evidence="4 5">IGB-41</strain>
    </source>
</reference>
<protein>
    <recommendedName>
        <fullName evidence="2">Anti-sigma factor antagonist</fullName>
    </recommendedName>
</protein>
<evidence type="ECO:0000256" key="2">
    <source>
        <dbReference type="RuleBase" id="RU003749"/>
    </source>
</evidence>
<dbReference type="AlphaFoldDB" id="A0A0N0XJL8"/>
<dbReference type="OrthoDB" id="278639at2"/>
<dbReference type="Pfam" id="PF01740">
    <property type="entry name" value="STAS"/>
    <property type="match status" value="1"/>
</dbReference>
<keyword evidence="5" id="KW-1185">Reference proteome</keyword>
<dbReference type="InterPro" id="IPR003658">
    <property type="entry name" value="Anti-sigma_ant"/>
</dbReference>
<organism evidence="4 5">
    <name type="scientific">Amantichitinum ursilacus</name>
    <dbReference type="NCBI Taxonomy" id="857265"/>
    <lineage>
        <taxon>Bacteria</taxon>
        <taxon>Pseudomonadati</taxon>
        <taxon>Pseudomonadota</taxon>
        <taxon>Betaproteobacteria</taxon>
        <taxon>Neisseriales</taxon>
        <taxon>Chitinibacteraceae</taxon>
        <taxon>Amantichitinum</taxon>
    </lineage>
</organism>
<comment type="similarity">
    <text evidence="1 2">Belongs to the anti-sigma-factor antagonist family.</text>
</comment>
<dbReference type="STRING" id="857265.WG78_14960"/>
<dbReference type="NCBIfam" id="TIGR00377">
    <property type="entry name" value="ant_ant_sig"/>
    <property type="match status" value="1"/>
</dbReference>
<dbReference type="SUPFAM" id="SSF52091">
    <property type="entry name" value="SpoIIaa-like"/>
    <property type="match status" value="1"/>
</dbReference>
<accession>A0A0N0XJL8</accession>
<dbReference type="PANTHER" id="PTHR33495:SF15">
    <property type="entry name" value="STAS DOMAIN-CONTAINING PROTEIN"/>
    <property type="match status" value="1"/>
</dbReference>
<dbReference type="GO" id="GO:0043856">
    <property type="term" value="F:anti-sigma factor antagonist activity"/>
    <property type="evidence" value="ECO:0007669"/>
    <property type="project" value="InterPro"/>
</dbReference>
<sequence>MAVQTFVEGSTGRVLLTGAYDFSMQADLRAAVDTVNANQNIDQILLDFGGVDYVDSTGLGILLLIKEKVSTAHKALTLVNCSNSVKATLDIACFGRIFEIQ</sequence>
<dbReference type="PANTHER" id="PTHR33495">
    <property type="entry name" value="ANTI-SIGMA FACTOR ANTAGONIST TM_1081-RELATED-RELATED"/>
    <property type="match status" value="1"/>
</dbReference>
<name>A0A0N0XJL8_9NEIS</name>
<feature type="domain" description="STAS" evidence="3">
    <location>
        <begin position="16"/>
        <end position="101"/>
    </location>
</feature>
<evidence type="ECO:0000313" key="5">
    <source>
        <dbReference type="Proteomes" id="UP000037939"/>
    </source>
</evidence>
<dbReference type="PROSITE" id="PS50801">
    <property type="entry name" value="STAS"/>
    <property type="match status" value="1"/>
</dbReference>
<evidence type="ECO:0000256" key="1">
    <source>
        <dbReference type="ARBA" id="ARBA00009013"/>
    </source>
</evidence>